<dbReference type="InterPro" id="IPR002696">
    <property type="entry name" value="Membr_insert_effic_factor_YidD"/>
</dbReference>
<dbReference type="Proteomes" id="UP000468687">
    <property type="component" value="Unassembled WGS sequence"/>
</dbReference>
<keyword evidence="3" id="KW-1185">Reference proteome</keyword>
<gene>
    <name evidence="2" type="primary">yidD</name>
    <name evidence="2" type="ORF">G3T38_09985</name>
</gene>
<feature type="region of interest" description="Disordered" evidence="1">
    <location>
        <begin position="9"/>
        <end position="35"/>
    </location>
</feature>
<dbReference type="NCBIfam" id="TIGR00278">
    <property type="entry name" value="membrane protein insertion efficiency factor YidD"/>
    <property type="match status" value="1"/>
</dbReference>
<sequence>MNIVRWWDQRRRKQRQQQPRGKRARPGKKKRDCSPDCGDCCDADCFSFLALTVLLQALLGMFRASAVDPHTVRPSTVGARLASRAVRSYQVNVSAGRPEPVCNLSPSCSRYGLQAISAHGLLGGGIRVVRRLRACRAARPC</sequence>
<protein>
    <submittedName>
        <fullName evidence="2">Membrane protein insertion efficiency factor YidD</fullName>
    </submittedName>
</protein>
<reference evidence="2 3" key="1">
    <citation type="journal article" date="2014" name="Int. J. Syst. Evol. Microbiol.">
        <title>Nocardioides zeae sp. nov., isolated from the stem of Zea mays.</title>
        <authorList>
            <person name="Glaeser S.P."/>
            <person name="McInroy J.A."/>
            <person name="Busse H.J."/>
            <person name="Kampfer P."/>
        </authorList>
    </citation>
    <scope>NUCLEOTIDE SEQUENCE [LARGE SCALE GENOMIC DNA]</scope>
    <source>
        <strain evidence="2 3">JCM 30728</strain>
    </source>
</reference>
<evidence type="ECO:0000256" key="1">
    <source>
        <dbReference type="SAM" id="MobiDB-lite"/>
    </source>
</evidence>
<feature type="compositionally biased region" description="Basic residues" evidence="1">
    <location>
        <begin position="10"/>
        <end position="31"/>
    </location>
</feature>
<proteinExistence type="predicted"/>
<evidence type="ECO:0000313" key="3">
    <source>
        <dbReference type="Proteomes" id="UP000468687"/>
    </source>
</evidence>
<comment type="caution">
    <text evidence="2">The sequence shown here is derived from an EMBL/GenBank/DDBJ whole genome shotgun (WGS) entry which is preliminary data.</text>
</comment>
<name>A0A6P0HIV6_9ACTN</name>
<evidence type="ECO:0000313" key="2">
    <source>
        <dbReference type="EMBL" id="NEN78608.1"/>
    </source>
</evidence>
<organism evidence="2 3">
    <name type="scientific">Nocardioides zeae</name>
    <dbReference type="NCBI Taxonomy" id="1457234"/>
    <lineage>
        <taxon>Bacteria</taxon>
        <taxon>Bacillati</taxon>
        <taxon>Actinomycetota</taxon>
        <taxon>Actinomycetes</taxon>
        <taxon>Propionibacteriales</taxon>
        <taxon>Nocardioidaceae</taxon>
        <taxon>Nocardioides</taxon>
    </lineage>
</organism>
<dbReference type="AlphaFoldDB" id="A0A6P0HIV6"/>
<dbReference type="SMART" id="SM01234">
    <property type="entry name" value="Haemolytic"/>
    <property type="match status" value="1"/>
</dbReference>
<dbReference type="RefSeq" id="WP_163772159.1">
    <property type="nucleotide sequence ID" value="NZ_JAAGXA010000006.1"/>
</dbReference>
<dbReference type="EMBL" id="JAAGXA010000006">
    <property type="protein sequence ID" value="NEN78608.1"/>
    <property type="molecule type" value="Genomic_DNA"/>
</dbReference>
<accession>A0A6P0HIV6</accession>
<dbReference type="Pfam" id="PF01809">
    <property type="entry name" value="YidD"/>
    <property type="match status" value="1"/>
</dbReference>